<dbReference type="PANTHER" id="PTHR33048:SF47">
    <property type="entry name" value="INTEGRAL MEMBRANE PROTEIN-RELATED"/>
    <property type="match status" value="1"/>
</dbReference>
<comment type="subcellular location">
    <subcellularLocation>
        <location evidence="1">Membrane</location>
        <topology evidence="1">Multi-pass membrane protein</topology>
    </subcellularLocation>
</comment>
<feature type="region of interest" description="Disordered" evidence="6">
    <location>
        <begin position="344"/>
        <end position="376"/>
    </location>
</feature>
<keyword evidence="3 7" id="KW-1133">Transmembrane helix</keyword>
<keyword evidence="2 7" id="KW-0812">Transmembrane</keyword>
<feature type="transmembrane region" description="Helical" evidence="7">
    <location>
        <begin position="243"/>
        <end position="266"/>
    </location>
</feature>
<gene>
    <name evidence="9" type="ORF">GY632_1498</name>
</gene>
<protein>
    <recommendedName>
        <fullName evidence="8">Rhodopsin domain-containing protein</fullName>
    </recommendedName>
</protein>
<reference evidence="9" key="1">
    <citation type="submission" date="2020-03" db="EMBL/GenBank/DDBJ databases">
        <title>Whole Genome Sequence of Trichophyton interdigitale from India.</title>
        <authorList>
            <person name="Kumar P."/>
        </authorList>
    </citation>
    <scope>NUCLEOTIDE SEQUENCE</scope>
    <source>
        <strain evidence="9">UCMS-IGIB-CI14</strain>
    </source>
</reference>
<evidence type="ECO:0000256" key="2">
    <source>
        <dbReference type="ARBA" id="ARBA00022692"/>
    </source>
</evidence>
<evidence type="ECO:0000256" key="7">
    <source>
        <dbReference type="SAM" id="Phobius"/>
    </source>
</evidence>
<dbReference type="Pfam" id="PF20684">
    <property type="entry name" value="Fung_rhodopsin"/>
    <property type="match status" value="1"/>
</dbReference>
<proteinExistence type="inferred from homology"/>
<evidence type="ECO:0000313" key="9">
    <source>
        <dbReference type="EMBL" id="KAF3899027.1"/>
    </source>
</evidence>
<evidence type="ECO:0000256" key="1">
    <source>
        <dbReference type="ARBA" id="ARBA00004141"/>
    </source>
</evidence>
<evidence type="ECO:0000259" key="8">
    <source>
        <dbReference type="Pfam" id="PF20684"/>
    </source>
</evidence>
<comment type="caution">
    <text evidence="9">The sequence shown here is derived from an EMBL/GenBank/DDBJ whole genome shotgun (WGS) entry which is preliminary data.</text>
</comment>
<feature type="transmembrane region" description="Helical" evidence="7">
    <location>
        <begin position="104"/>
        <end position="124"/>
    </location>
</feature>
<dbReference type="Proteomes" id="UP000749309">
    <property type="component" value="Unassembled WGS sequence"/>
</dbReference>
<feature type="compositionally biased region" description="Low complexity" evidence="6">
    <location>
        <begin position="353"/>
        <end position="366"/>
    </location>
</feature>
<dbReference type="AlphaFoldDB" id="A0A9P5CYT8"/>
<feature type="transmembrane region" description="Helical" evidence="7">
    <location>
        <begin position="190"/>
        <end position="212"/>
    </location>
</feature>
<dbReference type="GO" id="GO:0016020">
    <property type="term" value="C:membrane"/>
    <property type="evidence" value="ECO:0007669"/>
    <property type="project" value="UniProtKB-SubCell"/>
</dbReference>
<evidence type="ECO:0000256" key="6">
    <source>
        <dbReference type="SAM" id="MobiDB-lite"/>
    </source>
</evidence>
<feature type="domain" description="Rhodopsin" evidence="8">
    <location>
        <begin position="146"/>
        <end position="338"/>
    </location>
</feature>
<evidence type="ECO:0000256" key="4">
    <source>
        <dbReference type="ARBA" id="ARBA00023136"/>
    </source>
</evidence>
<evidence type="ECO:0000256" key="3">
    <source>
        <dbReference type="ARBA" id="ARBA00022989"/>
    </source>
</evidence>
<feature type="transmembrane region" description="Helical" evidence="7">
    <location>
        <begin position="310"/>
        <end position="330"/>
    </location>
</feature>
<feature type="transmembrane region" description="Helical" evidence="7">
    <location>
        <begin position="71"/>
        <end position="92"/>
    </location>
</feature>
<evidence type="ECO:0000313" key="10">
    <source>
        <dbReference type="Proteomes" id="UP000749309"/>
    </source>
</evidence>
<evidence type="ECO:0000256" key="5">
    <source>
        <dbReference type="ARBA" id="ARBA00038359"/>
    </source>
</evidence>
<dbReference type="InterPro" id="IPR049326">
    <property type="entry name" value="Rhodopsin_dom_fungi"/>
</dbReference>
<keyword evidence="4 7" id="KW-0472">Membrane</keyword>
<dbReference type="PANTHER" id="PTHR33048">
    <property type="entry name" value="PTH11-LIKE INTEGRAL MEMBRANE PROTEIN (AFU_ORTHOLOGUE AFUA_5G11245)"/>
    <property type="match status" value="1"/>
</dbReference>
<organism evidence="9 10">
    <name type="scientific">Trichophyton interdigitale</name>
    <dbReference type="NCBI Taxonomy" id="101480"/>
    <lineage>
        <taxon>Eukaryota</taxon>
        <taxon>Fungi</taxon>
        <taxon>Dikarya</taxon>
        <taxon>Ascomycota</taxon>
        <taxon>Pezizomycotina</taxon>
        <taxon>Eurotiomycetes</taxon>
        <taxon>Eurotiomycetidae</taxon>
        <taxon>Onygenales</taxon>
        <taxon>Arthrodermataceae</taxon>
        <taxon>Trichophyton</taxon>
    </lineage>
</organism>
<dbReference type="InterPro" id="IPR052337">
    <property type="entry name" value="SAT4-like"/>
</dbReference>
<feature type="compositionally biased region" description="Polar residues" evidence="6">
    <location>
        <begin position="367"/>
        <end position="376"/>
    </location>
</feature>
<feature type="transmembrane region" description="Helical" evidence="7">
    <location>
        <begin position="278"/>
        <end position="298"/>
    </location>
</feature>
<feature type="transmembrane region" description="Helical" evidence="7">
    <location>
        <begin position="152"/>
        <end position="178"/>
    </location>
</feature>
<dbReference type="EMBL" id="JAAQVJ010000030">
    <property type="protein sequence ID" value="KAF3899027.1"/>
    <property type="molecule type" value="Genomic_DNA"/>
</dbReference>
<comment type="similarity">
    <text evidence="5">Belongs to the SAT4 family.</text>
</comment>
<accession>A0A9P5CYT8</accession>
<name>A0A9P5CYT8_9EURO</name>
<sequence length="376" mass="42563">MAPLADIISSIKDPEATHFTLLDDIKPYSISSLILLEFQLQALIENIYTMAQPGPRKGDPTLDIWIGERSLYIFIVFLTVLGFVILIPTAYIRWRHKRLREPEVIFIVLAYILFLANELVLLGLQTRVYRLSYVALRMKPPYREILNDRHDVIILAYASTYLFYSALWCIKISLLLFFRPFLRALPDQLRWWNVTITYLFIAFVFGFLATLLSCGGPKQLNHVAPGQKYCQGRVDSITRNISLFGWFAADVSTDLLVMILPLRLLYGMHISYAQKIRAGALFSVGMLCMITAIIRLVQIGSKTGITNPNVQWLSLWGTVEATTAMVVGCLPTFRLIFRSPPGEGQPNYSIKMPWNNESSSNPSTPSGTRQEAPSSS</sequence>